<keyword evidence="4" id="KW-1185">Reference proteome</keyword>
<organism evidence="3 4">
    <name type="scientific">Nocardioides panacis</name>
    <dbReference type="NCBI Taxonomy" id="2849501"/>
    <lineage>
        <taxon>Bacteria</taxon>
        <taxon>Bacillati</taxon>
        <taxon>Actinomycetota</taxon>
        <taxon>Actinomycetes</taxon>
        <taxon>Propionibacteriales</taxon>
        <taxon>Nocardioidaceae</taxon>
        <taxon>Nocardioides</taxon>
    </lineage>
</organism>
<proteinExistence type="predicted"/>
<dbReference type="AlphaFoldDB" id="A0A975T0T1"/>
<reference evidence="3" key="1">
    <citation type="submission" date="2021-06" db="EMBL/GenBank/DDBJ databases">
        <title>Complete genome sequence of Nocardioides sp. G188.</title>
        <authorList>
            <person name="Im W.-T."/>
        </authorList>
    </citation>
    <scope>NUCLEOTIDE SEQUENCE</scope>
    <source>
        <strain evidence="3">G188</strain>
    </source>
</reference>
<dbReference type="SMART" id="SM00331">
    <property type="entry name" value="PP2C_SIG"/>
    <property type="match status" value="1"/>
</dbReference>
<accession>A0A975T0T1</accession>
<evidence type="ECO:0000313" key="3">
    <source>
        <dbReference type="EMBL" id="QWZ08763.1"/>
    </source>
</evidence>
<evidence type="ECO:0000313" key="4">
    <source>
        <dbReference type="Proteomes" id="UP000683575"/>
    </source>
</evidence>
<dbReference type="Proteomes" id="UP000683575">
    <property type="component" value="Chromosome"/>
</dbReference>
<gene>
    <name evidence="3" type="ORF">KRR39_02590</name>
</gene>
<dbReference type="GO" id="GO:0016791">
    <property type="term" value="F:phosphatase activity"/>
    <property type="evidence" value="ECO:0007669"/>
    <property type="project" value="TreeGrafter"/>
</dbReference>
<name>A0A975T0T1_9ACTN</name>
<dbReference type="InterPro" id="IPR052016">
    <property type="entry name" value="Bact_Sigma-Reg"/>
</dbReference>
<keyword evidence="1" id="KW-0378">Hydrolase</keyword>
<dbReference type="PANTHER" id="PTHR43156:SF2">
    <property type="entry name" value="STAGE II SPORULATION PROTEIN E"/>
    <property type="match status" value="1"/>
</dbReference>
<dbReference type="Pfam" id="PF07228">
    <property type="entry name" value="SpoIIE"/>
    <property type="match status" value="1"/>
</dbReference>
<feature type="domain" description="PPM-type phosphatase" evidence="2">
    <location>
        <begin position="66"/>
        <end position="284"/>
    </location>
</feature>
<dbReference type="KEGG" id="nps:KRR39_02590"/>
<protein>
    <submittedName>
        <fullName evidence="3">Serine/threonine-protein phosphatase</fullName>
    </submittedName>
</protein>
<dbReference type="InterPro" id="IPR001932">
    <property type="entry name" value="PPM-type_phosphatase-like_dom"/>
</dbReference>
<sequence>MHDGRLLGVVHVGSLHRREFTDAEVVTLVRAAEPIAHTLASNSSIAENALATALQRTLIPETPPRVAGLELAGRYVPADGKLGGDWYDVLVLPDQRVGLVIGDVAGHGLEAAVVMGRLRSALRAYALEHADPAVVLGLLDTKLHAFEEAAMATVLYAVTEPPFTEVRMSSAGHLAPLLAAHGDRALELAVEPDPPLGVDPSVGRRTHRVVWPSRSALCLFTDGLVERRPPPGGEGVDQLDGGVRRVLDTFAYEPADVACARVLDAALSDLSVVQDDIALLVARPSHGAR</sequence>
<evidence type="ECO:0000256" key="1">
    <source>
        <dbReference type="ARBA" id="ARBA00022801"/>
    </source>
</evidence>
<dbReference type="EMBL" id="CP077062">
    <property type="protein sequence ID" value="QWZ08763.1"/>
    <property type="molecule type" value="Genomic_DNA"/>
</dbReference>
<dbReference type="PANTHER" id="PTHR43156">
    <property type="entry name" value="STAGE II SPORULATION PROTEIN E-RELATED"/>
    <property type="match status" value="1"/>
</dbReference>
<evidence type="ECO:0000259" key="2">
    <source>
        <dbReference type="SMART" id="SM00331"/>
    </source>
</evidence>